<accession>A0ABQ5JUJ7</accession>
<dbReference type="Proteomes" id="UP001057375">
    <property type="component" value="Unassembled WGS sequence"/>
</dbReference>
<evidence type="ECO:0000313" key="3">
    <source>
        <dbReference type="Proteomes" id="UP001057375"/>
    </source>
</evidence>
<organism evidence="2 3">
    <name type="scientific">Aduncisulcus paluster</name>
    <dbReference type="NCBI Taxonomy" id="2918883"/>
    <lineage>
        <taxon>Eukaryota</taxon>
        <taxon>Metamonada</taxon>
        <taxon>Carpediemonas-like organisms</taxon>
        <taxon>Aduncisulcus</taxon>
    </lineage>
</organism>
<reference evidence="2" key="1">
    <citation type="submission" date="2022-03" db="EMBL/GenBank/DDBJ databases">
        <title>Draft genome sequence of Aduncisulcus paluster, a free-living microaerophilic Fornicata.</title>
        <authorList>
            <person name="Yuyama I."/>
            <person name="Kume K."/>
            <person name="Tamura T."/>
            <person name="Inagaki Y."/>
            <person name="Hashimoto T."/>
        </authorList>
    </citation>
    <scope>NUCLEOTIDE SEQUENCE</scope>
    <source>
        <strain evidence="2">NY0171</strain>
    </source>
</reference>
<evidence type="ECO:0000313" key="2">
    <source>
        <dbReference type="EMBL" id="GKT17701.1"/>
    </source>
</evidence>
<name>A0ABQ5JUJ7_9EUKA</name>
<gene>
    <name evidence="2" type="ORF">ADUPG1_011160</name>
</gene>
<protein>
    <submittedName>
        <fullName evidence="2">Uncharacterized protein</fullName>
    </submittedName>
</protein>
<dbReference type="EMBL" id="BQXS01011872">
    <property type="protein sequence ID" value="GKT17701.1"/>
    <property type="molecule type" value="Genomic_DNA"/>
</dbReference>
<feature type="region of interest" description="Disordered" evidence="1">
    <location>
        <begin position="241"/>
        <end position="262"/>
    </location>
</feature>
<sequence>MGLSVDYIKEGCDPCVFQPGAEPCDRKPPRPISHPHVIPIRIEMSDASLNGVNMNVKMNDMIHGIDELHFNQMNLHFGVNESVKGIYLQVKKGFGPKDLLFRFYHSSITCLQFDFSPSVELFEWVYLPIEIHDVSKFQIVVNENWSGKASAFLHGIRIIRFSSVELKVKKEEDFQAPRSSFTPKKFDVDTKIVGGSSFSSTPSQSSSKSGSTPAVVISRTHDQAGPTSSLSINTQFVKDGCHPRKYSSGREPAGQEPPISLSDPCLVEIDEMETNGSRDYKQRARVKEELLQTLKGIGSVDFTHLTIPFRSPSFLKGIYMCVGWNSGPVNLTITFYKDD</sequence>
<evidence type="ECO:0000256" key="1">
    <source>
        <dbReference type="SAM" id="MobiDB-lite"/>
    </source>
</evidence>
<feature type="non-terminal residue" evidence="2">
    <location>
        <position position="339"/>
    </location>
</feature>
<comment type="caution">
    <text evidence="2">The sequence shown here is derived from an EMBL/GenBank/DDBJ whole genome shotgun (WGS) entry which is preliminary data.</text>
</comment>
<keyword evidence="3" id="KW-1185">Reference proteome</keyword>
<proteinExistence type="predicted"/>